<organism evidence="2 3">
    <name type="scientific">Carnegiea gigantea</name>
    <dbReference type="NCBI Taxonomy" id="171969"/>
    <lineage>
        <taxon>Eukaryota</taxon>
        <taxon>Viridiplantae</taxon>
        <taxon>Streptophyta</taxon>
        <taxon>Embryophyta</taxon>
        <taxon>Tracheophyta</taxon>
        <taxon>Spermatophyta</taxon>
        <taxon>Magnoliopsida</taxon>
        <taxon>eudicotyledons</taxon>
        <taxon>Gunneridae</taxon>
        <taxon>Pentapetalae</taxon>
        <taxon>Caryophyllales</taxon>
        <taxon>Cactineae</taxon>
        <taxon>Cactaceae</taxon>
        <taxon>Cactoideae</taxon>
        <taxon>Echinocereeae</taxon>
        <taxon>Carnegiea</taxon>
    </lineage>
</organism>
<evidence type="ECO:0000313" key="3">
    <source>
        <dbReference type="Proteomes" id="UP001153076"/>
    </source>
</evidence>
<evidence type="ECO:0000313" key="2">
    <source>
        <dbReference type="EMBL" id="KAJ8444860.1"/>
    </source>
</evidence>
<dbReference type="Proteomes" id="UP001153076">
    <property type="component" value="Unassembled WGS sequence"/>
</dbReference>
<comment type="caution">
    <text evidence="2">The sequence shown here is derived from an EMBL/GenBank/DDBJ whole genome shotgun (WGS) entry which is preliminary data.</text>
</comment>
<name>A0A9Q1KJS4_9CARY</name>
<dbReference type="EMBL" id="JAKOGI010000084">
    <property type="protein sequence ID" value="KAJ8444860.1"/>
    <property type="molecule type" value="Genomic_DNA"/>
</dbReference>
<protein>
    <submittedName>
        <fullName evidence="2">Uncharacterized protein</fullName>
    </submittedName>
</protein>
<accession>A0A9Q1KJS4</accession>
<evidence type="ECO:0000256" key="1">
    <source>
        <dbReference type="SAM" id="MobiDB-lite"/>
    </source>
</evidence>
<dbReference type="AlphaFoldDB" id="A0A9Q1KJS4"/>
<proteinExistence type="predicted"/>
<sequence>MRLLEVVVHSFYASFILTKRFHIMVFPYFLSTEEMSLHVLETFNWHLGGADFPHLPLPDGYQDLCLDFVLSDAEETTRDFLLPEIVQVIFYTMILNDALEMGTLSRDLDEMLKSALVSLRWSTFEVWLWRNRDSILLAYNIELDSPEAGRTLQLTRTIPVEFIDPRMEGHHPQFPSLPALIAGRVITYIPPKNQFREPKKITYAIPIHHPDMPSWSSCEHCSTPGILSIKEEVVYLWEINVAVSCMNDIQEGSSVRGGESCSSGSRSSASTPKRGRAQKELVQEVVGEGTVFPELLHTQILKTGRRPMSPT</sequence>
<keyword evidence="3" id="KW-1185">Reference proteome</keyword>
<gene>
    <name evidence="2" type="ORF">Cgig2_029791</name>
</gene>
<feature type="compositionally biased region" description="Low complexity" evidence="1">
    <location>
        <begin position="253"/>
        <end position="270"/>
    </location>
</feature>
<reference evidence="2" key="1">
    <citation type="submission" date="2022-04" db="EMBL/GenBank/DDBJ databases">
        <title>Carnegiea gigantea Genome sequencing and assembly v2.</title>
        <authorList>
            <person name="Copetti D."/>
            <person name="Sanderson M.J."/>
            <person name="Burquez A."/>
            <person name="Wojciechowski M.F."/>
        </authorList>
    </citation>
    <scope>NUCLEOTIDE SEQUENCE</scope>
    <source>
        <strain evidence="2">SGP5-SGP5p</strain>
        <tissue evidence="2">Aerial part</tissue>
    </source>
</reference>
<feature type="region of interest" description="Disordered" evidence="1">
    <location>
        <begin position="253"/>
        <end position="278"/>
    </location>
</feature>